<dbReference type="InterPro" id="IPR056840">
    <property type="entry name" value="HEAT_IPO9_central"/>
</dbReference>
<name>A0A2P6NJB7_9EUKA</name>
<dbReference type="Proteomes" id="UP000241769">
    <property type="component" value="Unassembled WGS sequence"/>
</dbReference>
<dbReference type="Gene3D" id="1.25.10.10">
    <property type="entry name" value="Leucine-rich Repeat Variant"/>
    <property type="match status" value="1"/>
</dbReference>
<sequence>MSAAGQKRSSTTLQDVVDPRSLFEQLKQIASPDNEMRNRAEKALVAMAQHQGDDSELAVVCLKQYINHHWEDVDEAFTPPLVPEPDRARIKSMIPQALGDAEEKIRTGAALVIAAIAGHDWPQSWPTLVADLLECAKKGDSGTEGEQLSASRLAEGAMTALDIFCDGENLSDEHVTHIMNLLFTDMGIILADTQRYSDQFRARAVSVMGSLIKWLIVVKEDHRSDVKMFFQHVAPQIFVQLQGVLSKKYDIHSDFALPTAVLQFLLPVFNEFPKSSKPLLPPLLPHLWSLLSEGAKMYQTYCIDEATVDIASWRGENRTEPLASSANDFHLLLLELILSFTEEKHFARFIAAAVQNLASVLLIYAQMSDDQMSDWEDVEVFIEHEFSELESCDIRSIAEAALMKISDSGMFVEGLSGVLRICVERFAQNPPWRVKEAILRVISLLWHELIAAGAGQGLLSVLSSEVKSEHPILRGRSMIAVASFVEILSTEATLELFTIATTALCYDNDDVVKVMACQAILKLCPQLKEKVDTTKVSPVLEGALPGLLSLLNEAGEHTTHLLLECMSLLVTVDSSTTARWIERGLSNKIGELWEKSGSDPILSSVITDIMGELAANPEGSLYFQNVISQPVRSIITAGEEKNAMKMTCLSVLNNVVSKSPALSDQLIGNILPPLLTFLNGVDSEESGFLNEGTILLTSMVHKMPEQLSTMVLDNGSTPLQSILKFVETSLNNPNDSAVIATGTLISAIMWKLLSRVSDILSLVVSAVIKRLQTARLPSLIQPLTLVIARLLYAQPVEVSNFLSTLTVTPNAEYKQTNGLDFVLYVWTRHQENFVGNYPLIISTLSLVKVFETLGARLDSIEARGDAQEVSQDPDVIVTRSKAKQIEQQKYPSISMREKIFRVVLHEWRVLKEQAQIAQEEEDFEEDEGEDSFDVIARQLGLDSKSPFADAADYLDPEDDILGAEDEVLAKEDPLSTTDLESWIPQWFKDFYNRDRQTFMTLASKLPQDYQEDLKAMSASQ</sequence>
<dbReference type="InterPro" id="IPR001494">
    <property type="entry name" value="Importin-beta_N"/>
</dbReference>
<dbReference type="InterPro" id="IPR011989">
    <property type="entry name" value="ARM-like"/>
</dbReference>
<feature type="domain" description="Importin N-terminal" evidence="5">
    <location>
        <begin position="57"/>
        <end position="100"/>
    </location>
</feature>
<keyword evidence="7" id="KW-1185">Reference proteome</keyword>
<dbReference type="InParanoid" id="A0A2P6NJB7"/>
<evidence type="ECO:0000256" key="3">
    <source>
        <dbReference type="ARBA" id="ARBA00022927"/>
    </source>
</evidence>
<evidence type="ECO:0000259" key="5">
    <source>
        <dbReference type="PROSITE" id="PS50166"/>
    </source>
</evidence>
<evidence type="ECO:0000256" key="4">
    <source>
        <dbReference type="ARBA" id="ARBA00023242"/>
    </source>
</evidence>
<dbReference type="PANTHER" id="PTHR10997">
    <property type="entry name" value="IMPORTIN-7, 8, 11"/>
    <property type="match status" value="1"/>
</dbReference>
<gene>
    <name evidence="6" type="ORF">PROFUN_08499</name>
</gene>
<evidence type="ECO:0000256" key="1">
    <source>
        <dbReference type="ARBA" id="ARBA00004123"/>
    </source>
</evidence>
<protein>
    <submittedName>
        <fullName evidence="6">Importin 9 (Imp9) (Ran-binding protein 9)</fullName>
    </submittedName>
</protein>
<dbReference type="SUPFAM" id="SSF48371">
    <property type="entry name" value="ARM repeat"/>
    <property type="match status" value="1"/>
</dbReference>
<proteinExistence type="predicted"/>
<dbReference type="PROSITE" id="PS50166">
    <property type="entry name" value="IMPORTIN_B_NT"/>
    <property type="match status" value="1"/>
</dbReference>
<organism evidence="6 7">
    <name type="scientific">Planoprotostelium fungivorum</name>
    <dbReference type="NCBI Taxonomy" id="1890364"/>
    <lineage>
        <taxon>Eukaryota</taxon>
        <taxon>Amoebozoa</taxon>
        <taxon>Evosea</taxon>
        <taxon>Variosea</taxon>
        <taxon>Cavosteliida</taxon>
        <taxon>Cavosteliaceae</taxon>
        <taxon>Planoprotostelium</taxon>
    </lineage>
</organism>
<dbReference type="STRING" id="1890364.A0A2P6NJB7"/>
<dbReference type="FunCoup" id="A0A2P6NJB7">
    <property type="interactions" value="614"/>
</dbReference>
<dbReference type="GO" id="GO:0031267">
    <property type="term" value="F:small GTPase binding"/>
    <property type="evidence" value="ECO:0007669"/>
    <property type="project" value="InterPro"/>
</dbReference>
<keyword evidence="4" id="KW-0539">Nucleus</keyword>
<keyword evidence="3" id="KW-0653">Protein transport</keyword>
<evidence type="ECO:0000313" key="7">
    <source>
        <dbReference type="Proteomes" id="UP000241769"/>
    </source>
</evidence>
<dbReference type="Pfam" id="PF25018">
    <property type="entry name" value="HEAT_IPO9_c"/>
    <property type="match status" value="1"/>
</dbReference>
<reference evidence="6 7" key="1">
    <citation type="journal article" date="2018" name="Genome Biol. Evol.">
        <title>Multiple Roots of Fruiting Body Formation in Amoebozoa.</title>
        <authorList>
            <person name="Hillmann F."/>
            <person name="Forbes G."/>
            <person name="Novohradska S."/>
            <person name="Ferling I."/>
            <person name="Riege K."/>
            <person name="Groth M."/>
            <person name="Westermann M."/>
            <person name="Marz M."/>
            <person name="Spaller T."/>
            <person name="Winckler T."/>
            <person name="Schaap P."/>
            <person name="Glockner G."/>
        </authorList>
    </citation>
    <scope>NUCLEOTIDE SEQUENCE [LARGE SCALE GENOMIC DNA]</scope>
    <source>
        <strain evidence="6 7">Jena</strain>
    </source>
</reference>
<comment type="subcellular location">
    <subcellularLocation>
        <location evidence="1">Nucleus</location>
    </subcellularLocation>
</comment>
<dbReference type="PANTHER" id="PTHR10997:SF9">
    <property type="entry name" value="IMPORTIN-9"/>
    <property type="match status" value="1"/>
</dbReference>
<evidence type="ECO:0000313" key="6">
    <source>
        <dbReference type="EMBL" id="PRP84037.1"/>
    </source>
</evidence>
<dbReference type="GO" id="GO:0005829">
    <property type="term" value="C:cytosol"/>
    <property type="evidence" value="ECO:0007669"/>
    <property type="project" value="TreeGrafter"/>
</dbReference>
<dbReference type="AlphaFoldDB" id="A0A2P6NJB7"/>
<dbReference type="InterPro" id="IPR016024">
    <property type="entry name" value="ARM-type_fold"/>
</dbReference>
<evidence type="ECO:0000256" key="2">
    <source>
        <dbReference type="ARBA" id="ARBA00022448"/>
    </source>
</evidence>
<dbReference type="EMBL" id="MDYQ01000070">
    <property type="protein sequence ID" value="PRP84037.1"/>
    <property type="molecule type" value="Genomic_DNA"/>
</dbReference>
<dbReference type="GO" id="GO:0006606">
    <property type="term" value="P:protein import into nucleus"/>
    <property type="evidence" value="ECO:0007669"/>
    <property type="project" value="TreeGrafter"/>
</dbReference>
<comment type="caution">
    <text evidence="6">The sequence shown here is derived from an EMBL/GenBank/DDBJ whole genome shotgun (WGS) entry which is preliminary data.</text>
</comment>
<accession>A0A2P6NJB7</accession>
<dbReference type="OrthoDB" id="18578at2759"/>
<dbReference type="GO" id="GO:0005635">
    <property type="term" value="C:nuclear envelope"/>
    <property type="evidence" value="ECO:0007669"/>
    <property type="project" value="TreeGrafter"/>
</dbReference>
<keyword evidence="2" id="KW-0813">Transport</keyword>